<feature type="non-terminal residue" evidence="4">
    <location>
        <position position="55"/>
    </location>
</feature>
<accession>A0A815NX08</accession>
<evidence type="ECO:0000256" key="2">
    <source>
        <dbReference type="ARBA" id="ARBA00022989"/>
    </source>
</evidence>
<dbReference type="SUPFAM" id="SSF90123">
    <property type="entry name" value="ABC transporter transmembrane region"/>
    <property type="match status" value="1"/>
</dbReference>
<organism evidence="4 5">
    <name type="scientific">Rotaria sordida</name>
    <dbReference type="NCBI Taxonomy" id="392033"/>
    <lineage>
        <taxon>Eukaryota</taxon>
        <taxon>Metazoa</taxon>
        <taxon>Spiralia</taxon>
        <taxon>Gnathifera</taxon>
        <taxon>Rotifera</taxon>
        <taxon>Eurotatoria</taxon>
        <taxon>Bdelloidea</taxon>
        <taxon>Philodinida</taxon>
        <taxon>Philodinidae</taxon>
        <taxon>Rotaria</taxon>
    </lineage>
</organism>
<sequence length="55" mass="6383">MILFKEKNTHPDLFLVGAGVLGIVRTTLWTKIEQYTTRSLKLQVFSHLHNLSLSW</sequence>
<evidence type="ECO:0000256" key="3">
    <source>
        <dbReference type="ARBA" id="ARBA00023136"/>
    </source>
</evidence>
<dbReference type="EMBL" id="CAJNOU010004427">
    <property type="protein sequence ID" value="CAF1441019.1"/>
    <property type="molecule type" value="Genomic_DNA"/>
</dbReference>
<evidence type="ECO:0000256" key="1">
    <source>
        <dbReference type="ARBA" id="ARBA00022692"/>
    </source>
</evidence>
<keyword evidence="2" id="KW-1133">Transmembrane helix</keyword>
<dbReference type="Proteomes" id="UP000663889">
    <property type="component" value="Unassembled WGS sequence"/>
</dbReference>
<evidence type="ECO:0000313" key="4">
    <source>
        <dbReference type="EMBL" id="CAF1441019.1"/>
    </source>
</evidence>
<dbReference type="GO" id="GO:0016020">
    <property type="term" value="C:membrane"/>
    <property type="evidence" value="ECO:0007669"/>
    <property type="project" value="InterPro"/>
</dbReference>
<dbReference type="AlphaFoldDB" id="A0A815NX08"/>
<dbReference type="InterPro" id="IPR036640">
    <property type="entry name" value="ABC1_TM_sf"/>
</dbReference>
<gene>
    <name evidence="4" type="ORF">SEV965_LOCUS33225</name>
</gene>
<dbReference type="GO" id="GO:0005524">
    <property type="term" value="F:ATP binding"/>
    <property type="evidence" value="ECO:0007669"/>
    <property type="project" value="InterPro"/>
</dbReference>
<dbReference type="Gene3D" id="1.20.1560.10">
    <property type="entry name" value="ABC transporter type 1, transmembrane domain"/>
    <property type="match status" value="1"/>
</dbReference>
<protein>
    <submittedName>
        <fullName evidence="4">Uncharacterized protein</fullName>
    </submittedName>
</protein>
<name>A0A815NX08_9BILA</name>
<reference evidence="4" key="1">
    <citation type="submission" date="2021-02" db="EMBL/GenBank/DDBJ databases">
        <authorList>
            <person name="Nowell W R."/>
        </authorList>
    </citation>
    <scope>NUCLEOTIDE SEQUENCE</scope>
</reference>
<keyword evidence="1" id="KW-0812">Transmembrane</keyword>
<proteinExistence type="predicted"/>
<comment type="caution">
    <text evidence="4">The sequence shown here is derived from an EMBL/GenBank/DDBJ whole genome shotgun (WGS) entry which is preliminary data.</text>
</comment>
<keyword evidence="3" id="KW-0472">Membrane</keyword>
<evidence type="ECO:0000313" key="5">
    <source>
        <dbReference type="Proteomes" id="UP000663889"/>
    </source>
</evidence>